<dbReference type="Gene3D" id="3.30.160.60">
    <property type="entry name" value="Classic Zinc Finger"/>
    <property type="match status" value="7"/>
</dbReference>
<keyword evidence="3" id="KW-0677">Repeat</keyword>
<dbReference type="InterPro" id="IPR050758">
    <property type="entry name" value="Znf_C2H2-type"/>
</dbReference>
<dbReference type="OrthoDB" id="9439903at2759"/>
<dbReference type="GO" id="GO:0008270">
    <property type="term" value="F:zinc ion binding"/>
    <property type="evidence" value="ECO:0007669"/>
    <property type="project" value="UniProtKB-KW"/>
</dbReference>
<dbReference type="PANTHER" id="PTHR23234:SF10">
    <property type="entry name" value="RIKEN CDNA 6720489N17 GENE-RELATED"/>
    <property type="match status" value="1"/>
</dbReference>
<dbReference type="KEGG" id="foc:113213055"/>
<keyword evidence="7" id="KW-0804">Transcription</keyword>
<evidence type="ECO:0000256" key="5">
    <source>
        <dbReference type="ARBA" id="ARBA00022833"/>
    </source>
</evidence>
<dbReference type="Pfam" id="PF00096">
    <property type="entry name" value="zf-C2H2"/>
    <property type="match status" value="6"/>
</dbReference>
<evidence type="ECO:0000313" key="13">
    <source>
        <dbReference type="RefSeq" id="XP_052122367.1"/>
    </source>
</evidence>
<evidence type="ECO:0000256" key="4">
    <source>
        <dbReference type="ARBA" id="ARBA00022771"/>
    </source>
</evidence>
<evidence type="ECO:0000256" key="8">
    <source>
        <dbReference type="ARBA" id="ARBA00023242"/>
    </source>
</evidence>
<dbReference type="PROSITE" id="PS00028">
    <property type="entry name" value="ZINC_FINGER_C2H2_1"/>
    <property type="match status" value="9"/>
</dbReference>
<feature type="domain" description="C2H2-type" evidence="11">
    <location>
        <begin position="901"/>
        <end position="928"/>
    </location>
</feature>
<feature type="domain" description="C2H2-type" evidence="11">
    <location>
        <begin position="814"/>
        <end position="841"/>
    </location>
</feature>
<organism evidence="12 13">
    <name type="scientific">Frankliniella occidentalis</name>
    <name type="common">Western flower thrips</name>
    <name type="synonym">Euthrips occidentalis</name>
    <dbReference type="NCBI Taxonomy" id="133901"/>
    <lineage>
        <taxon>Eukaryota</taxon>
        <taxon>Metazoa</taxon>
        <taxon>Ecdysozoa</taxon>
        <taxon>Arthropoda</taxon>
        <taxon>Hexapoda</taxon>
        <taxon>Insecta</taxon>
        <taxon>Pterygota</taxon>
        <taxon>Neoptera</taxon>
        <taxon>Paraneoptera</taxon>
        <taxon>Thysanoptera</taxon>
        <taxon>Terebrantia</taxon>
        <taxon>Thripoidea</taxon>
        <taxon>Thripidae</taxon>
        <taxon>Frankliniella</taxon>
    </lineage>
</organism>
<dbReference type="InterPro" id="IPR036236">
    <property type="entry name" value="Znf_C2H2_sf"/>
</dbReference>
<dbReference type="PROSITE" id="PS50157">
    <property type="entry name" value="ZINC_FINGER_C2H2_2"/>
    <property type="match status" value="10"/>
</dbReference>
<evidence type="ECO:0000256" key="1">
    <source>
        <dbReference type="ARBA" id="ARBA00004123"/>
    </source>
</evidence>
<dbReference type="GO" id="GO:0000785">
    <property type="term" value="C:chromatin"/>
    <property type="evidence" value="ECO:0007669"/>
    <property type="project" value="UniProtKB-ARBA"/>
</dbReference>
<dbReference type="InterPro" id="IPR013087">
    <property type="entry name" value="Znf_C2H2_type"/>
</dbReference>
<dbReference type="SUPFAM" id="SSF57667">
    <property type="entry name" value="beta-beta-alpha zinc fingers"/>
    <property type="match status" value="5"/>
</dbReference>
<evidence type="ECO:0000256" key="9">
    <source>
        <dbReference type="PROSITE-ProRule" id="PRU00042"/>
    </source>
</evidence>
<dbReference type="FunFam" id="3.30.160.60:FF:000065">
    <property type="entry name" value="B-cell CLL/lymphoma 6, member B"/>
    <property type="match status" value="1"/>
</dbReference>
<evidence type="ECO:0000256" key="10">
    <source>
        <dbReference type="SAM" id="MobiDB-lite"/>
    </source>
</evidence>
<comment type="subcellular location">
    <subcellularLocation>
        <location evidence="1">Nucleus</location>
    </subcellularLocation>
</comment>
<keyword evidence="2" id="KW-0479">Metal-binding</keyword>
<feature type="region of interest" description="Disordered" evidence="10">
    <location>
        <begin position="601"/>
        <end position="621"/>
    </location>
</feature>
<sequence>MTLDHSCSLTMTSRSYIASLSQDAQSCHVQKVFGDKLNDEEKLQVLEALMSTCQQKTSPQFPDLDANDLEPGRYDCNVCGKKNKSSSQYYGHLKKHKNDNFQWTCSQCPEGTSIFQSLSLLSKHKKSNHIELGNDKLLNVEFGETSVRETHENKKRFAQSQFACQLCDKNFNKRSDLKVHLASHLSLKGCVCEVCGRSFSHMSNLIRHSYVHTGFKPYPCKVCGKRFTQVTSLNQHSISHHSNQRNPCPAVPEKCDKLFRTPAIAKQHAYRVHPDVQWENVDPKNLDKKRKRKYYCRHCGETFLSTNELKSHFTQHYKNEVRICKITCIKENLDMIAETGPDSVIEIKLLDSFENEVNNSSTNELIEDYGDHVSKNLSSDQKDLPLKLNEVNAEIISEGLFSTSGNSNLSSLDDLAPPKDIGTEIINPSGMKISHDNRSGLEPELSTQKLINWTAKRIDDLSNFDLANVAVVGKSSEEAIHGHLESNKRNVEITVSPEHCQANLETKLVQRNECGNSPEILLEQCVNEESSSGMSHDVDMGLCPDSPNNQPMFDNDNDVRDQFGDVKCLESYQIPEPLILSFGDSYSALLKEIGIGEDDTNLEVSSDANDNTTKDEDRHNRPLLWDNYSTLLKENQQDIQGEEEDKNTQISNHDHLNESCVGIAGFPVGNNSTAIAGQDFSLSQQESCGLKMKSSTNKDMIIYVAENDSSKIEDSLKQGIPEINFKEPHEIEGKSNSTIFSKNHKAASLLENITKNFNSKYCKTMKRETSNHIKKNLLLQPQCNKVPTNIVSSSTSEFSDVPCASESKMNKTDKICPECGKTFFKASNLTQHLGLHFPNMKTYECGICNISFSWKSSLNKHMNSHSESLRQYLCDLCGKQYKSFNQVQQHKRRDHESLRPHVCRTCDKTFFRKHDLLIHQRIHTNNKPFMCEICGKVFNHISHVKRHENIHLKNKPVRPQ</sequence>
<dbReference type="GO" id="GO:0005634">
    <property type="term" value="C:nucleus"/>
    <property type="evidence" value="ECO:0007669"/>
    <property type="project" value="UniProtKB-SubCell"/>
</dbReference>
<dbReference type="AlphaFoldDB" id="A0A9C6U3D5"/>
<dbReference type="SMART" id="SM00355">
    <property type="entry name" value="ZnF_C2H2"/>
    <property type="match status" value="11"/>
</dbReference>
<proteinExistence type="predicted"/>
<evidence type="ECO:0000259" key="11">
    <source>
        <dbReference type="PROSITE" id="PS50157"/>
    </source>
</evidence>
<feature type="domain" description="C2H2-type" evidence="11">
    <location>
        <begin position="190"/>
        <end position="217"/>
    </location>
</feature>
<dbReference type="FunFam" id="3.30.160.60:FF:000446">
    <property type="entry name" value="Zinc finger protein"/>
    <property type="match status" value="1"/>
</dbReference>
<feature type="domain" description="C2H2-type" evidence="11">
    <location>
        <begin position="218"/>
        <end position="246"/>
    </location>
</feature>
<evidence type="ECO:0000256" key="6">
    <source>
        <dbReference type="ARBA" id="ARBA00023015"/>
    </source>
</evidence>
<accession>A0A9C6U3D5</accession>
<dbReference type="RefSeq" id="XP_052122367.1">
    <property type="nucleotide sequence ID" value="XM_052266407.1"/>
</dbReference>
<dbReference type="FunFam" id="3.30.160.60:FF:000690">
    <property type="entry name" value="Zinc finger protein 354C"/>
    <property type="match status" value="1"/>
</dbReference>
<feature type="domain" description="C2H2-type" evidence="11">
    <location>
        <begin position="872"/>
        <end position="900"/>
    </location>
</feature>
<keyword evidence="8" id="KW-0539">Nucleus</keyword>
<dbReference type="FunFam" id="3.30.160.60:FF:000012">
    <property type="entry name" value="RB-associated KRAB zinc finger protein-like"/>
    <property type="match status" value="1"/>
</dbReference>
<feature type="compositionally biased region" description="Polar residues" evidence="10">
    <location>
        <begin position="602"/>
        <end position="611"/>
    </location>
</feature>
<keyword evidence="12" id="KW-1185">Reference proteome</keyword>
<keyword evidence="4 9" id="KW-0863">Zinc-finger</keyword>
<evidence type="ECO:0000256" key="3">
    <source>
        <dbReference type="ARBA" id="ARBA00022737"/>
    </source>
</evidence>
<dbReference type="GO" id="GO:0040029">
    <property type="term" value="P:epigenetic regulation of gene expression"/>
    <property type="evidence" value="ECO:0007669"/>
    <property type="project" value="UniProtKB-ARBA"/>
</dbReference>
<dbReference type="Pfam" id="PF13912">
    <property type="entry name" value="zf-C2H2_6"/>
    <property type="match status" value="1"/>
</dbReference>
<dbReference type="Proteomes" id="UP000504606">
    <property type="component" value="Unplaced"/>
</dbReference>
<evidence type="ECO:0000256" key="2">
    <source>
        <dbReference type="ARBA" id="ARBA00022723"/>
    </source>
</evidence>
<dbReference type="PANTHER" id="PTHR23234">
    <property type="entry name" value="ZNF44 PROTEIN"/>
    <property type="match status" value="1"/>
</dbReference>
<feature type="domain" description="C2H2-type" evidence="11">
    <location>
        <begin position="162"/>
        <end position="189"/>
    </location>
</feature>
<protein>
    <submittedName>
        <fullName evidence="13">Zinc finger protein 836-like isoform X1</fullName>
    </submittedName>
</protein>
<evidence type="ECO:0000256" key="7">
    <source>
        <dbReference type="ARBA" id="ARBA00023163"/>
    </source>
</evidence>
<keyword evidence="6" id="KW-0805">Transcription regulation</keyword>
<dbReference type="GeneID" id="113213055"/>
<keyword evidence="5" id="KW-0862">Zinc</keyword>
<feature type="domain" description="C2H2-type" evidence="11">
    <location>
        <begin position="294"/>
        <end position="321"/>
    </location>
</feature>
<feature type="domain" description="C2H2-type" evidence="11">
    <location>
        <begin position="74"/>
        <end position="101"/>
    </location>
</feature>
<name>A0A9C6U3D5_FRAOC</name>
<reference evidence="13" key="1">
    <citation type="submission" date="2025-08" db="UniProtKB">
        <authorList>
            <consortium name="RefSeq"/>
        </authorList>
    </citation>
    <scope>IDENTIFICATION</scope>
    <source>
        <tissue evidence="13">Whole organism</tissue>
    </source>
</reference>
<dbReference type="FunFam" id="3.30.160.60:FF:000340">
    <property type="entry name" value="zinc finger protein 473 isoform X1"/>
    <property type="match status" value="1"/>
</dbReference>
<feature type="domain" description="C2H2-type" evidence="11">
    <location>
        <begin position="843"/>
        <end position="870"/>
    </location>
</feature>
<evidence type="ECO:0000313" key="12">
    <source>
        <dbReference type="Proteomes" id="UP000504606"/>
    </source>
</evidence>
<dbReference type="GO" id="GO:0003682">
    <property type="term" value="F:chromatin binding"/>
    <property type="evidence" value="ECO:0007669"/>
    <property type="project" value="UniProtKB-ARBA"/>
</dbReference>
<feature type="domain" description="C2H2-type" evidence="11">
    <location>
        <begin position="929"/>
        <end position="956"/>
    </location>
</feature>
<gene>
    <name evidence="13" type="primary">LOC113213055</name>
</gene>